<dbReference type="Pfam" id="PF16198">
    <property type="entry name" value="TruB_C_2"/>
    <property type="match status" value="1"/>
</dbReference>
<feature type="active site" description="Nucleophile" evidence="5">
    <location>
        <position position="45"/>
    </location>
</feature>
<dbReference type="EMBL" id="CP032996">
    <property type="protein sequence ID" value="QCI27244.1"/>
    <property type="molecule type" value="Genomic_DNA"/>
</dbReference>
<comment type="similarity">
    <text evidence="2 5">Belongs to the pseudouridine synthase TruB family. Type 1 subfamily.</text>
</comment>
<dbReference type="InterPro" id="IPR002501">
    <property type="entry name" value="PsdUridine_synth_N"/>
</dbReference>
<keyword evidence="4 5" id="KW-0413">Isomerase</keyword>
<dbReference type="GO" id="GO:0031119">
    <property type="term" value="P:tRNA pseudouridine synthesis"/>
    <property type="evidence" value="ECO:0007669"/>
    <property type="project" value="UniProtKB-UniRule"/>
</dbReference>
<evidence type="ECO:0000256" key="3">
    <source>
        <dbReference type="ARBA" id="ARBA00022694"/>
    </source>
</evidence>
<evidence type="ECO:0000256" key="5">
    <source>
        <dbReference type="HAMAP-Rule" id="MF_01080"/>
    </source>
</evidence>
<evidence type="ECO:0000259" key="7">
    <source>
        <dbReference type="Pfam" id="PF16198"/>
    </source>
</evidence>
<comment type="function">
    <text evidence="5">Responsible for synthesis of pseudouridine from uracil-55 in the psi GC loop of transfer RNAs.</text>
</comment>
<gene>
    <name evidence="5 8" type="primary">truB</name>
    <name evidence="8" type="ORF">D9V81_01280</name>
</gene>
<evidence type="ECO:0000313" key="8">
    <source>
        <dbReference type="EMBL" id="QCI27244.1"/>
    </source>
</evidence>
<dbReference type="GO" id="GO:0160148">
    <property type="term" value="F:tRNA pseudouridine(55) synthase activity"/>
    <property type="evidence" value="ECO:0007669"/>
    <property type="project" value="UniProtKB-EC"/>
</dbReference>
<feature type="domain" description="tRNA pseudouridylate synthase B C-terminal" evidence="7">
    <location>
        <begin position="178"/>
        <end position="235"/>
    </location>
</feature>
<feature type="binding site" evidence="5">
    <location>
        <position position="197"/>
    </location>
    <ligand>
        <name>substrate</name>
    </ligand>
</feature>
<dbReference type="GO" id="GO:0003723">
    <property type="term" value="F:RNA binding"/>
    <property type="evidence" value="ECO:0007669"/>
    <property type="project" value="InterPro"/>
</dbReference>
<accession>A0A4D6YMU0</accession>
<feature type="domain" description="Pseudouridine synthase II N-terminal" evidence="6">
    <location>
        <begin position="30"/>
        <end position="177"/>
    </location>
</feature>
<dbReference type="PANTHER" id="PTHR13767:SF2">
    <property type="entry name" value="PSEUDOURIDYLATE SYNTHASE TRUB1"/>
    <property type="match status" value="1"/>
</dbReference>
<dbReference type="OrthoDB" id="9802309at2"/>
<dbReference type="NCBIfam" id="TIGR00431">
    <property type="entry name" value="TruB"/>
    <property type="match status" value="1"/>
</dbReference>
<feature type="binding site" evidence="5">
    <location>
        <position position="176"/>
    </location>
    <ligand>
        <name>substrate</name>
    </ligand>
</feature>
<dbReference type="CDD" id="cd02573">
    <property type="entry name" value="PseudoU_synth_EcTruB"/>
    <property type="match status" value="1"/>
</dbReference>
<dbReference type="Pfam" id="PF01509">
    <property type="entry name" value="TruB_N"/>
    <property type="match status" value="1"/>
</dbReference>
<dbReference type="PANTHER" id="PTHR13767">
    <property type="entry name" value="TRNA-PSEUDOURIDINE SYNTHASE"/>
    <property type="match status" value="1"/>
</dbReference>
<dbReference type="Gene3D" id="3.30.2350.10">
    <property type="entry name" value="Pseudouridine synthase"/>
    <property type="match status" value="1"/>
</dbReference>
<dbReference type="InterPro" id="IPR014780">
    <property type="entry name" value="tRNA_psdUridine_synth_TruB"/>
</dbReference>
<dbReference type="EC" id="5.4.99.25" evidence="5"/>
<reference evidence="8 9" key="1">
    <citation type="submission" date="2018-10" db="EMBL/GenBank/DDBJ databases">
        <title>Comparative functional genomics of the obligate endosymbiont Buchnera aphidicola.</title>
        <authorList>
            <person name="Chong R.A."/>
        </authorList>
    </citation>
    <scope>NUCLEOTIDE SEQUENCE [LARGE SCALE GENOMIC DNA]</scope>
    <source>
        <strain evidence="8 9">Tma</strain>
    </source>
</reference>
<evidence type="ECO:0000313" key="9">
    <source>
        <dbReference type="Proteomes" id="UP000298603"/>
    </source>
</evidence>
<keyword evidence="3 5" id="KW-0819">tRNA processing</keyword>
<sequence>MIMYKKNINGVLLLDKPIGLSSNKILQKVKKIFCAKKAGYIGTLDPLASGILPICFGECTKFSDYLSNSNKRYYVIAKLGITTSTYDSYGIILKNQIVKFSLFKLYESLKIIKNQLFQVTPSYSAVKYQGRPLYKYAIKNDFIPKILRKIKIHQLNLIKYNSKFIELDIICSKGTYIRRIIHDLGKLLQCGAHVIFLRRLQVHSYKIHETFTFEQLNYIIKNDFNKNHNIILNSFLLSIKNIFFTLPEVIIPNYNNIINIKNNIFYSYKKYPSIFRITIQNNNKIFIMAKIDKKKNIFFYKFLNIN</sequence>
<evidence type="ECO:0000259" key="6">
    <source>
        <dbReference type="Pfam" id="PF01509"/>
    </source>
</evidence>
<organism evidence="8 9">
    <name type="scientific">Buchnera aphidicola</name>
    <name type="common">Therioaphis trifolii</name>
    <dbReference type="NCBI Taxonomy" id="1241884"/>
    <lineage>
        <taxon>Bacteria</taxon>
        <taxon>Pseudomonadati</taxon>
        <taxon>Pseudomonadota</taxon>
        <taxon>Gammaproteobacteria</taxon>
        <taxon>Enterobacterales</taxon>
        <taxon>Erwiniaceae</taxon>
        <taxon>Buchnera</taxon>
    </lineage>
</organism>
<dbReference type="AlphaFoldDB" id="A0A4D6YMU0"/>
<protein>
    <recommendedName>
        <fullName evidence="5">tRNA pseudouridine synthase B</fullName>
        <ecNumber evidence="5">5.4.99.25</ecNumber>
    </recommendedName>
    <alternativeName>
        <fullName evidence="5">tRNA pseudouridine(55) synthase</fullName>
        <shortName evidence="5">Psi55 synthase</shortName>
    </alternativeName>
    <alternativeName>
        <fullName evidence="5">tRNA pseudouridylate synthase</fullName>
    </alternativeName>
    <alternativeName>
        <fullName evidence="5">tRNA-uridine isomerase</fullName>
    </alternativeName>
</protein>
<comment type="caution">
    <text evidence="5">Lacks conserved residue(s) required for the propagation of feature annotation.</text>
</comment>
<name>A0A4D6YMU0_9GAMM</name>
<comment type="catalytic activity">
    <reaction evidence="1 5">
        <text>uridine(55) in tRNA = pseudouridine(55) in tRNA</text>
        <dbReference type="Rhea" id="RHEA:42532"/>
        <dbReference type="Rhea" id="RHEA-COMP:10101"/>
        <dbReference type="Rhea" id="RHEA-COMP:10102"/>
        <dbReference type="ChEBI" id="CHEBI:65314"/>
        <dbReference type="ChEBI" id="CHEBI:65315"/>
        <dbReference type="EC" id="5.4.99.25"/>
    </reaction>
</comment>
<dbReference type="HAMAP" id="MF_01080">
    <property type="entry name" value="TruB_bact"/>
    <property type="match status" value="1"/>
</dbReference>
<evidence type="ECO:0000256" key="1">
    <source>
        <dbReference type="ARBA" id="ARBA00000385"/>
    </source>
</evidence>
<proteinExistence type="inferred from homology"/>
<keyword evidence="9" id="KW-1185">Reference proteome</keyword>
<dbReference type="GO" id="GO:1990481">
    <property type="term" value="P:mRNA pseudouridine synthesis"/>
    <property type="evidence" value="ECO:0007669"/>
    <property type="project" value="TreeGrafter"/>
</dbReference>
<dbReference type="InterPro" id="IPR020103">
    <property type="entry name" value="PsdUridine_synth_cat_dom_sf"/>
</dbReference>
<feature type="binding site" evidence="5">
    <location>
        <position position="73"/>
    </location>
    <ligand>
        <name>substrate</name>
    </ligand>
</feature>
<evidence type="ECO:0000256" key="2">
    <source>
        <dbReference type="ARBA" id="ARBA00005642"/>
    </source>
</evidence>
<dbReference type="Proteomes" id="UP000298603">
    <property type="component" value="Chromosome"/>
</dbReference>
<evidence type="ECO:0000256" key="4">
    <source>
        <dbReference type="ARBA" id="ARBA00023235"/>
    </source>
</evidence>
<dbReference type="SUPFAM" id="SSF55120">
    <property type="entry name" value="Pseudouridine synthase"/>
    <property type="match status" value="1"/>
</dbReference>
<dbReference type="InterPro" id="IPR032819">
    <property type="entry name" value="TruB_C"/>
</dbReference>